<gene>
    <name evidence="2" type="ORF">SAMN04488060_0865</name>
</gene>
<dbReference type="OrthoDB" id="7173258at2"/>
<dbReference type="AlphaFoldDB" id="A0A1I5LAL1"/>
<feature type="compositionally biased region" description="Basic and acidic residues" evidence="1">
    <location>
        <begin position="131"/>
        <end position="140"/>
    </location>
</feature>
<evidence type="ECO:0008006" key="4">
    <source>
        <dbReference type="Google" id="ProtNLM"/>
    </source>
</evidence>
<dbReference type="STRING" id="604088.SAMN04488060_0865"/>
<protein>
    <recommendedName>
        <fullName evidence="4">Helix-turn-helix domain-containing protein</fullName>
    </recommendedName>
</protein>
<proteinExistence type="predicted"/>
<evidence type="ECO:0000256" key="1">
    <source>
        <dbReference type="SAM" id="MobiDB-lite"/>
    </source>
</evidence>
<evidence type="ECO:0000313" key="3">
    <source>
        <dbReference type="Proteomes" id="UP000199331"/>
    </source>
</evidence>
<dbReference type="EMBL" id="FOWZ01000001">
    <property type="protein sequence ID" value="SFO94233.1"/>
    <property type="molecule type" value="Genomic_DNA"/>
</dbReference>
<reference evidence="3" key="1">
    <citation type="submission" date="2016-10" db="EMBL/GenBank/DDBJ databases">
        <authorList>
            <person name="Varghese N."/>
            <person name="Submissions S."/>
        </authorList>
    </citation>
    <scope>NUCLEOTIDE SEQUENCE [LARGE SCALE GENOMIC DNA]</scope>
    <source>
        <strain evidence="3">CGMCC 1.7715</strain>
    </source>
</reference>
<dbReference type="Proteomes" id="UP000199331">
    <property type="component" value="Unassembled WGS sequence"/>
</dbReference>
<sequence>MGRRKKYSADHRADTRGDGLIGLPKVVHKSEAYRSLDLYGRAVLLAILSRFNGYNNGQIGCSYRELGEDLGNQNYSRIARAIADTIERGLLDIAAESIWKERHSRQYRLTFISSGSPPFIKPATNEYRDWPRKNGVDHVSADASTSAEGGSAGSKMSAEAMSAVETAKARKTAKVV</sequence>
<keyword evidence="3" id="KW-1185">Reference proteome</keyword>
<feature type="region of interest" description="Disordered" evidence="1">
    <location>
        <begin position="131"/>
        <end position="157"/>
    </location>
</feature>
<organism evidence="2 3">
    <name type="scientific">Qipengyuania nanhaisediminis</name>
    <dbReference type="NCBI Taxonomy" id="604088"/>
    <lineage>
        <taxon>Bacteria</taxon>
        <taxon>Pseudomonadati</taxon>
        <taxon>Pseudomonadota</taxon>
        <taxon>Alphaproteobacteria</taxon>
        <taxon>Sphingomonadales</taxon>
        <taxon>Erythrobacteraceae</taxon>
        <taxon>Qipengyuania</taxon>
    </lineage>
</organism>
<dbReference type="RefSeq" id="WP_090477587.1">
    <property type="nucleotide sequence ID" value="NZ_FOWZ01000001.1"/>
</dbReference>
<name>A0A1I5LAL1_9SPHN</name>
<accession>A0A1I5LAL1</accession>
<evidence type="ECO:0000313" key="2">
    <source>
        <dbReference type="EMBL" id="SFO94233.1"/>
    </source>
</evidence>